<dbReference type="PROSITE" id="PS50977">
    <property type="entry name" value="HTH_TETR_2"/>
    <property type="match status" value="1"/>
</dbReference>
<dbReference type="InterPro" id="IPR009057">
    <property type="entry name" value="Homeodomain-like_sf"/>
</dbReference>
<keyword evidence="2 4" id="KW-0238">DNA-binding</keyword>
<dbReference type="SUPFAM" id="SSF46689">
    <property type="entry name" value="Homeodomain-like"/>
    <property type="match status" value="1"/>
</dbReference>
<feature type="domain" description="HTH tetR-type" evidence="6">
    <location>
        <begin position="32"/>
        <end position="91"/>
    </location>
</feature>
<keyword evidence="8" id="KW-1185">Reference proteome</keyword>
<proteinExistence type="predicted"/>
<keyword evidence="3" id="KW-0804">Transcription</keyword>
<organism evidence="7 8">
    <name type="scientific">Naasia aerilata</name>
    <dbReference type="NCBI Taxonomy" id="1162966"/>
    <lineage>
        <taxon>Bacteria</taxon>
        <taxon>Bacillati</taxon>
        <taxon>Actinomycetota</taxon>
        <taxon>Actinomycetes</taxon>
        <taxon>Micrococcales</taxon>
        <taxon>Microbacteriaceae</taxon>
        <taxon>Naasia</taxon>
    </lineage>
</organism>
<dbReference type="Gene3D" id="1.10.357.10">
    <property type="entry name" value="Tetracycline Repressor, domain 2"/>
    <property type="match status" value="1"/>
</dbReference>
<evidence type="ECO:0000256" key="5">
    <source>
        <dbReference type="SAM" id="MobiDB-lite"/>
    </source>
</evidence>
<dbReference type="Proteomes" id="UP001321498">
    <property type="component" value="Chromosome"/>
</dbReference>
<gene>
    <name evidence="7" type="ORF">GCM10025866_34060</name>
</gene>
<reference evidence="8" key="1">
    <citation type="journal article" date="2019" name="Int. J. Syst. Evol. Microbiol.">
        <title>The Global Catalogue of Microorganisms (GCM) 10K type strain sequencing project: providing services to taxonomists for standard genome sequencing and annotation.</title>
        <authorList>
            <consortium name="The Broad Institute Genomics Platform"/>
            <consortium name="The Broad Institute Genome Sequencing Center for Infectious Disease"/>
            <person name="Wu L."/>
            <person name="Ma J."/>
        </authorList>
    </citation>
    <scope>NUCLEOTIDE SEQUENCE [LARGE SCALE GENOMIC DNA]</scope>
    <source>
        <strain evidence="8">NBRC 108725</strain>
    </source>
</reference>
<evidence type="ECO:0000313" key="8">
    <source>
        <dbReference type="Proteomes" id="UP001321498"/>
    </source>
</evidence>
<feature type="DNA-binding region" description="H-T-H motif" evidence="4">
    <location>
        <begin position="54"/>
        <end position="73"/>
    </location>
</feature>
<evidence type="ECO:0000256" key="1">
    <source>
        <dbReference type="ARBA" id="ARBA00023015"/>
    </source>
</evidence>
<dbReference type="InterPro" id="IPR050109">
    <property type="entry name" value="HTH-type_TetR-like_transc_reg"/>
</dbReference>
<sequence>MSTHSARVVAVPPPVLPDSETEPSRARPLPPEDRRAAILEAAIPLLMKHGRDVTTRQIAEEAGIAEGTIFRAFGDKESLIRAAIEKFLDPEPMRRGLRAIDPELSLEQKLNDIVFQMRARFFGIFGIMSAVGPQFERPTQLEARLEFASIIAEVLKPDLDQLNWPPDRTAHLIRLVAFASSLPQLNDGTEFTTAELASFLTTGLAGVPRSAAPAEEEHSC</sequence>
<evidence type="ECO:0000259" key="6">
    <source>
        <dbReference type="PROSITE" id="PS50977"/>
    </source>
</evidence>
<evidence type="ECO:0000256" key="4">
    <source>
        <dbReference type="PROSITE-ProRule" id="PRU00335"/>
    </source>
</evidence>
<dbReference type="PANTHER" id="PTHR30055:SF234">
    <property type="entry name" value="HTH-TYPE TRANSCRIPTIONAL REGULATOR BETI"/>
    <property type="match status" value="1"/>
</dbReference>
<name>A0ABN6XR64_9MICO</name>
<evidence type="ECO:0000256" key="2">
    <source>
        <dbReference type="ARBA" id="ARBA00023125"/>
    </source>
</evidence>
<protein>
    <submittedName>
        <fullName evidence="7">TetR family transcriptional regulator</fullName>
    </submittedName>
</protein>
<dbReference type="EMBL" id="AP027731">
    <property type="protein sequence ID" value="BDZ47497.1"/>
    <property type="molecule type" value="Genomic_DNA"/>
</dbReference>
<accession>A0ABN6XR64</accession>
<dbReference type="Pfam" id="PF00440">
    <property type="entry name" value="TetR_N"/>
    <property type="match status" value="1"/>
</dbReference>
<dbReference type="PRINTS" id="PR00455">
    <property type="entry name" value="HTHTETR"/>
</dbReference>
<evidence type="ECO:0000256" key="3">
    <source>
        <dbReference type="ARBA" id="ARBA00023163"/>
    </source>
</evidence>
<evidence type="ECO:0000313" key="7">
    <source>
        <dbReference type="EMBL" id="BDZ47497.1"/>
    </source>
</evidence>
<dbReference type="PANTHER" id="PTHR30055">
    <property type="entry name" value="HTH-TYPE TRANSCRIPTIONAL REGULATOR RUTR"/>
    <property type="match status" value="1"/>
</dbReference>
<keyword evidence="1" id="KW-0805">Transcription regulation</keyword>
<dbReference type="InterPro" id="IPR001647">
    <property type="entry name" value="HTH_TetR"/>
</dbReference>
<feature type="region of interest" description="Disordered" evidence="5">
    <location>
        <begin position="1"/>
        <end position="30"/>
    </location>
</feature>
<dbReference type="RefSeq" id="WP_286277403.1">
    <property type="nucleotide sequence ID" value="NZ_AP027731.1"/>
</dbReference>